<dbReference type="Pfam" id="PF03479">
    <property type="entry name" value="PCC"/>
    <property type="match status" value="1"/>
</dbReference>
<organism evidence="2 3">
    <name type="scientific">Microbacterium hatanonis</name>
    <dbReference type="NCBI Taxonomy" id="404366"/>
    <lineage>
        <taxon>Bacteria</taxon>
        <taxon>Bacillati</taxon>
        <taxon>Actinomycetota</taxon>
        <taxon>Actinomycetes</taxon>
        <taxon>Micrococcales</taxon>
        <taxon>Microbacteriaceae</taxon>
        <taxon>Microbacterium</taxon>
    </lineage>
</organism>
<evidence type="ECO:0000313" key="2">
    <source>
        <dbReference type="EMBL" id="TXK09332.1"/>
    </source>
</evidence>
<keyword evidence="2" id="KW-0238">DNA-binding</keyword>
<feature type="domain" description="PPC" evidence="1">
    <location>
        <begin position="6"/>
        <end position="149"/>
    </location>
</feature>
<dbReference type="GO" id="GO:0003677">
    <property type="term" value="F:DNA binding"/>
    <property type="evidence" value="ECO:0007669"/>
    <property type="project" value="UniProtKB-KW"/>
</dbReference>
<dbReference type="PROSITE" id="PS51742">
    <property type="entry name" value="PPC"/>
    <property type="match status" value="1"/>
</dbReference>
<dbReference type="PANTHER" id="PTHR34988">
    <property type="entry name" value="PROTEIN, PUTATIVE-RELATED"/>
    <property type="match status" value="1"/>
</dbReference>
<dbReference type="InterPro" id="IPR005175">
    <property type="entry name" value="PPC_dom"/>
</dbReference>
<evidence type="ECO:0000259" key="1">
    <source>
        <dbReference type="PROSITE" id="PS51742"/>
    </source>
</evidence>
<dbReference type="Gene3D" id="3.30.1330.80">
    <property type="entry name" value="Hypothetical protein, similar to alpha- acetolactate decarboxylase, domain 2"/>
    <property type="match status" value="1"/>
</dbReference>
<dbReference type="CDD" id="cd11378">
    <property type="entry name" value="DUF296"/>
    <property type="match status" value="1"/>
</dbReference>
<dbReference type="RefSeq" id="WP_147894553.1">
    <property type="nucleotide sequence ID" value="NZ_BAAANR010000001.1"/>
</dbReference>
<dbReference type="PANTHER" id="PTHR34988:SF1">
    <property type="entry name" value="DNA-BINDING PROTEIN"/>
    <property type="match status" value="1"/>
</dbReference>
<comment type="caution">
    <text evidence="2">The sequence shown here is derived from an EMBL/GenBank/DDBJ whole genome shotgun (WGS) entry which is preliminary data.</text>
</comment>
<dbReference type="SUPFAM" id="SSF117856">
    <property type="entry name" value="AF0104/ALDC/Ptd012-like"/>
    <property type="match status" value="1"/>
</dbReference>
<keyword evidence="3" id="KW-1185">Reference proteome</keyword>
<evidence type="ECO:0000313" key="3">
    <source>
        <dbReference type="Proteomes" id="UP000321034"/>
    </source>
</evidence>
<reference evidence="2 3" key="1">
    <citation type="submission" date="2019-08" db="EMBL/GenBank/DDBJ databases">
        <authorList>
            <person name="Dong K."/>
        </authorList>
    </citation>
    <scope>NUCLEOTIDE SEQUENCE [LARGE SCALE GENOMIC DNA]</scope>
    <source>
        <strain evidence="2 3">JCM14558</strain>
    </source>
</reference>
<dbReference type="EMBL" id="VRSV01000002">
    <property type="protein sequence ID" value="TXK09332.1"/>
    <property type="molecule type" value="Genomic_DNA"/>
</dbReference>
<dbReference type="OrthoDB" id="5067836at2"/>
<dbReference type="AlphaFoldDB" id="A0A5C8HVN1"/>
<dbReference type="Proteomes" id="UP000321034">
    <property type="component" value="Unassembled WGS sequence"/>
</dbReference>
<protein>
    <submittedName>
        <fullName evidence="2">DNA-binding protein</fullName>
    </submittedName>
</protein>
<gene>
    <name evidence="2" type="ORF">FVP77_10310</name>
</gene>
<accession>A0A5C8HVN1</accession>
<sequence>MRAANVTLGRRWMLVLEPGEEVLATVTRWAEREGVTSATVDMFFGALRSARLIATNGAMVDPEPPLPDQVEVAYLEGVGAGSIGTVNGRTVVHLHLAAGAKGEGGAAYAGHLLAAETHYTLEMVVQEVLDPVFRLEPDAVFGINCLHFDKAPTAS</sequence>
<name>A0A5C8HVN1_9MICO</name>
<proteinExistence type="predicted"/>